<organism evidence="2 3">
    <name type="scientific">Acinetobacter lanii</name>
    <dbReference type="NCBI Taxonomy" id="2715163"/>
    <lineage>
        <taxon>Bacteria</taxon>
        <taxon>Pseudomonadati</taxon>
        <taxon>Pseudomonadota</taxon>
        <taxon>Gammaproteobacteria</taxon>
        <taxon>Moraxellales</taxon>
        <taxon>Moraxellaceae</taxon>
        <taxon>Acinetobacter</taxon>
    </lineage>
</organism>
<dbReference type="RefSeq" id="WP_166326959.1">
    <property type="nucleotide sequence ID" value="NZ_CP049916.1"/>
</dbReference>
<evidence type="ECO:0000256" key="1">
    <source>
        <dbReference type="SAM" id="Coils"/>
    </source>
</evidence>
<dbReference type="AlphaFoldDB" id="A0A6G8S795"/>
<evidence type="ECO:0000313" key="3">
    <source>
        <dbReference type="Proteomes" id="UP000501939"/>
    </source>
</evidence>
<evidence type="ECO:0000313" key="2">
    <source>
        <dbReference type="EMBL" id="QIO10027.1"/>
    </source>
</evidence>
<dbReference type="EMBL" id="CP049916">
    <property type="protein sequence ID" value="QIO10027.1"/>
    <property type="molecule type" value="Genomic_DNA"/>
</dbReference>
<dbReference type="KEGG" id="alj:G8D99_14090"/>
<protein>
    <submittedName>
        <fullName evidence="2">Uncharacterized protein</fullName>
    </submittedName>
</protein>
<name>A0A6G8S795_9GAMM</name>
<gene>
    <name evidence="2" type="ORF">G8D99_14090</name>
</gene>
<sequence>MRRILILITILVLSICGYVYYLDLNDSDKLNRKAFDTVMSEKMEQLYVQARNWKKPLNMQIEDNRLEGDYKVMSEFILKYWMDNIEARNSYLRQLDRADWDHFLSATRFEQDRKAAYQQTTQMLSIVKTATAEYKTKHEQIGTKALEDLATLDVNKNMRESMQEKLEATRQDNDEIALLHIEMQILEKAEQMFAMLKKYKWVNKNDMFLFEKDEQVRKFNLLYAEVLEFQQQINELKKQNARFFEEDE</sequence>
<keyword evidence="3" id="KW-1185">Reference proteome</keyword>
<keyword evidence="1" id="KW-0175">Coiled coil</keyword>
<dbReference type="Proteomes" id="UP000501939">
    <property type="component" value="Chromosome"/>
</dbReference>
<proteinExistence type="predicted"/>
<feature type="coiled-coil region" evidence="1">
    <location>
        <begin position="219"/>
        <end position="246"/>
    </location>
</feature>
<reference evidence="2 3" key="1">
    <citation type="submission" date="2020-03" db="EMBL/GenBank/DDBJ databases">
        <authorList>
            <person name="Zhu W."/>
        </authorList>
    </citation>
    <scope>NUCLEOTIDE SEQUENCE [LARGE SCALE GENOMIC DNA]</scope>
    <source>
        <strain evidence="2 3">185</strain>
    </source>
</reference>
<accession>A0A6G8S795</accession>